<evidence type="ECO:0000313" key="2">
    <source>
        <dbReference type="Proteomes" id="UP000237105"/>
    </source>
</evidence>
<dbReference type="Proteomes" id="UP000237105">
    <property type="component" value="Unassembled WGS sequence"/>
</dbReference>
<accession>A0A2P5A929</accession>
<evidence type="ECO:0000313" key="1">
    <source>
        <dbReference type="EMBL" id="PON33040.1"/>
    </source>
</evidence>
<keyword evidence="2" id="KW-1185">Reference proteome</keyword>
<organism evidence="1 2">
    <name type="scientific">Parasponia andersonii</name>
    <name type="common">Sponia andersonii</name>
    <dbReference type="NCBI Taxonomy" id="3476"/>
    <lineage>
        <taxon>Eukaryota</taxon>
        <taxon>Viridiplantae</taxon>
        <taxon>Streptophyta</taxon>
        <taxon>Embryophyta</taxon>
        <taxon>Tracheophyta</taxon>
        <taxon>Spermatophyta</taxon>
        <taxon>Magnoliopsida</taxon>
        <taxon>eudicotyledons</taxon>
        <taxon>Gunneridae</taxon>
        <taxon>Pentapetalae</taxon>
        <taxon>rosids</taxon>
        <taxon>fabids</taxon>
        <taxon>Rosales</taxon>
        <taxon>Cannabaceae</taxon>
        <taxon>Parasponia</taxon>
    </lineage>
</organism>
<reference evidence="2" key="1">
    <citation type="submission" date="2016-06" db="EMBL/GenBank/DDBJ databases">
        <title>Parallel loss of symbiosis genes in relatives of nitrogen-fixing non-legume Parasponia.</title>
        <authorList>
            <person name="Van Velzen R."/>
            <person name="Holmer R."/>
            <person name="Bu F."/>
            <person name="Rutten L."/>
            <person name="Van Zeijl A."/>
            <person name="Liu W."/>
            <person name="Santuari L."/>
            <person name="Cao Q."/>
            <person name="Sharma T."/>
            <person name="Shen D."/>
            <person name="Roswanjaya Y."/>
            <person name="Wardhani T."/>
            <person name="Kalhor M.S."/>
            <person name="Jansen J."/>
            <person name="Van den Hoogen J."/>
            <person name="Gungor B."/>
            <person name="Hartog M."/>
            <person name="Hontelez J."/>
            <person name="Verver J."/>
            <person name="Yang W.-C."/>
            <person name="Schijlen E."/>
            <person name="Repin R."/>
            <person name="Schilthuizen M."/>
            <person name="Schranz E."/>
            <person name="Heidstra R."/>
            <person name="Miyata K."/>
            <person name="Fedorova E."/>
            <person name="Kohlen W."/>
            <person name="Bisseling T."/>
            <person name="Smit S."/>
            <person name="Geurts R."/>
        </authorList>
    </citation>
    <scope>NUCLEOTIDE SEQUENCE [LARGE SCALE GENOMIC DNA]</scope>
    <source>
        <strain evidence="2">cv. WU1-14</strain>
    </source>
</reference>
<name>A0A2P5A929_PARAD</name>
<comment type="caution">
    <text evidence="1">The sequence shown here is derived from an EMBL/GenBank/DDBJ whole genome shotgun (WGS) entry which is preliminary data.</text>
</comment>
<proteinExistence type="predicted"/>
<dbReference type="AlphaFoldDB" id="A0A2P5A929"/>
<protein>
    <submittedName>
        <fullName evidence="1">Uncharacterized protein</fullName>
    </submittedName>
</protein>
<dbReference type="EMBL" id="JXTB01000761">
    <property type="protein sequence ID" value="PON33040.1"/>
    <property type="molecule type" value="Genomic_DNA"/>
</dbReference>
<sequence length="104" mass="11998">MLPRHSRVWRISRGRSDLEDNILIQKRRLAGELGFLVSSIVSSYAIWYRNFFVDHVSMDRNQVNSLIESLGHFLERVRIGELAIDSLWRIGRSSPSSALSRISV</sequence>
<gene>
    <name evidence="1" type="ORF">PanWU01x14_356170</name>
</gene>